<protein>
    <submittedName>
        <fullName evidence="1">Uncharacterized protein</fullName>
    </submittedName>
</protein>
<evidence type="ECO:0000313" key="2">
    <source>
        <dbReference type="Proteomes" id="UP000075321"/>
    </source>
</evidence>
<dbReference type="Proteomes" id="UP000075321">
    <property type="component" value="Unassembled WGS sequence"/>
</dbReference>
<organism evidence="1 2">
    <name type="scientific">Halalkalicoccus paucihalophilus</name>
    <dbReference type="NCBI Taxonomy" id="1008153"/>
    <lineage>
        <taxon>Archaea</taxon>
        <taxon>Methanobacteriati</taxon>
        <taxon>Methanobacteriota</taxon>
        <taxon>Stenosarchaea group</taxon>
        <taxon>Halobacteria</taxon>
        <taxon>Halobacteriales</taxon>
        <taxon>Halococcaceae</taxon>
        <taxon>Halalkalicoccus</taxon>
    </lineage>
</organism>
<dbReference type="Pfam" id="PF19115">
    <property type="entry name" value="DUF5800"/>
    <property type="match status" value="1"/>
</dbReference>
<keyword evidence="2" id="KW-1185">Reference proteome</keyword>
<dbReference type="AlphaFoldDB" id="A0A151AI35"/>
<name>A0A151AI35_9EURY</name>
<dbReference type="EMBL" id="LTAZ01000001">
    <property type="protein sequence ID" value="KYH27346.1"/>
    <property type="molecule type" value="Genomic_DNA"/>
</dbReference>
<dbReference type="PATRIC" id="fig|1008153.3.peg.14"/>
<accession>A0A151AI35</accession>
<gene>
    <name evidence="1" type="ORF">HAPAU_00120</name>
</gene>
<reference evidence="1 2" key="1">
    <citation type="submission" date="2016-02" db="EMBL/GenBank/DDBJ databases">
        <title>Genome sequence of Halalkalicoccus paucihalophilus DSM 24557.</title>
        <authorList>
            <person name="Poehlein A."/>
            <person name="Daniel R."/>
        </authorList>
    </citation>
    <scope>NUCLEOTIDE SEQUENCE [LARGE SCALE GENOMIC DNA]</scope>
    <source>
        <strain evidence="1 2">DSM 24557</strain>
    </source>
</reference>
<evidence type="ECO:0000313" key="1">
    <source>
        <dbReference type="EMBL" id="KYH27346.1"/>
    </source>
</evidence>
<proteinExistence type="predicted"/>
<sequence length="74" mass="8478">MGLGGFLPGMTTISIDDEGVDAVYEGTEFRLERELIEEATEKRYWDVTDHEILQIIERNPELTGEPRRVGDIVR</sequence>
<comment type="caution">
    <text evidence="1">The sequence shown here is derived from an EMBL/GenBank/DDBJ whole genome shotgun (WGS) entry which is preliminary data.</text>
</comment>
<dbReference type="InterPro" id="IPR043823">
    <property type="entry name" value="DUF5800"/>
</dbReference>